<feature type="domain" description="Intradiol ring-cleavage dioxygenases" evidence="1">
    <location>
        <begin position="80"/>
        <end position="195"/>
    </location>
</feature>
<dbReference type="InterPro" id="IPR006311">
    <property type="entry name" value="TAT_signal"/>
</dbReference>
<dbReference type="PANTHER" id="PTHR34315">
    <property type="match status" value="1"/>
</dbReference>
<dbReference type="Gene3D" id="2.60.130.10">
    <property type="entry name" value="Aromatic compound dioxygenase"/>
    <property type="match status" value="1"/>
</dbReference>
<dbReference type="CDD" id="cd03457">
    <property type="entry name" value="intradiol_dioxygenase_like"/>
    <property type="match status" value="1"/>
</dbReference>
<organism evidence="2 3">
    <name type="scientific">Hyphomicrobium denitrificans (strain ATCC 51888 / DSM 1869 / NCIMB 11706 / TK 0415)</name>
    <dbReference type="NCBI Taxonomy" id="582899"/>
    <lineage>
        <taxon>Bacteria</taxon>
        <taxon>Pseudomonadati</taxon>
        <taxon>Pseudomonadota</taxon>
        <taxon>Alphaproteobacteria</taxon>
        <taxon>Hyphomicrobiales</taxon>
        <taxon>Hyphomicrobiaceae</taxon>
        <taxon>Hyphomicrobium</taxon>
    </lineage>
</organism>
<accession>D8JRA1</accession>
<dbReference type="HOGENOM" id="CLU_027719_2_1_5"/>
<proteinExistence type="predicted"/>
<dbReference type="InterPro" id="IPR000627">
    <property type="entry name" value="Intradiol_dOase_C"/>
</dbReference>
<dbReference type="EMBL" id="CP002083">
    <property type="protein sequence ID" value="ADJ24086.1"/>
    <property type="molecule type" value="Genomic_DNA"/>
</dbReference>
<evidence type="ECO:0000313" key="3">
    <source>
        <dbReference type="Proteomes" id="UP000002033"/>
    </source>
</evidence>
<dbReference type="InterPro" id="IPR015889">
    <property type="entry name" value="Intradiol_dOase_core"/>
</dbReference>
<evidence type="ECO:0000313" key="2">
    <source>
        <dbReference type="EMBL" id="ADJ24086.1"/>
    </source>
</evidence>
<keyword evidence="2" id="KW-0560">Oxidoreductase</keyword>
<dbReference type="eggNOG" id="COG3485">
    <property type="taxonomic scope" value="Bacteria"/>
</dbReference>
<dbReference type="AlphaFoldDB" id="D8JRA1"/>
<protein>
    <submittedName>
        <fullName evidence="2">Intradiol ring-cleavage dioxygenase</fullName>
    </submittedName>
</protein>
<sequence length="274" mass="29792" precursor="true">MAAGLETRPAQLQIGDMTFLMTRFLSRRQALGTVLAAPATAVLTGAAHADQTTLAAADQPPGQCRLYPQAVEGPFYFDPKLVRSDISDGRPGMPLRLELRIIETATCAAIPNARVDVWHADAEGLYSGYAGQGAGRSVSTKGERFLRGTQMTDADGVVRFQSVYPGWYPGRTPHIHVKLFVGEKRVATAQVYFPDEFSARIYTTYEPYKLRSIADTTNDEDRIFRGGERDGGGTVLAVNQDGETVVAALLIGVDRTGQAAEHAERGIFRRMLGL</sequence>
<dbReference type="GO" id="GO:0008199">
    <property type="term" value="F:ferric iron binding"/>
    <property type="evidence" value="ECO:0007669"/>
    <property type="project" value="InterPro"/>
</dbReference>
<dbReference type="STRING" id="582899.Hden_2289"/>
<reference evidence="3" key="1">
    <citation type="journal article" date="2011" name="J. Bacteriol.">
        <title>Genome sequences of eight morphologically diverse alphaproteobacteria.</title>
        <authorList>
            <consortium name="US DOE Joint Genome Institute"/>
            <person name="Brown P.J."/>
            <person name="Kysela D.T."/>
            <person name="Buechlein A."/>
            <person name="Hemmerich C."/>
            <person name="Brun Y.V."/>
        </authorList>
    </citation>
    <scope>NUCLEOTIDE SEQUENCE [LARGE SCALE GENOMIC DNA]</scope>
    <source>
        <strain evidence="3">ATCC 51888 / DSM 1869 / NCIB 11706 / TK 0415</strain>
    </source>
</reference>
<dbReference type="PANTHER" id="PTHR34315:SF1">
    <property type="entry name" value="INTRADIOL RING-CLEAVAGE DIOXYGENASES DOMAIN-CONTAINING PROTEIN-RELATED"/>
    <property type="match status" value="1"/>
</dbReference>
<dbReference type="KEGG" id="hdn:Hden_2289"/>
<dbReference type="GO" id="GO:0016702">
    <property type="term" value="F:oxidoreductase activity, acting on single donors with incorporation of molecular oxygen, incorporation of two atoms of oxygen"/>
    <property type="evidence" value="ECO:0007669"/>
    <property type="project" value="InterPro"/>
</dbReference>
<gene>
    <name evidence="2" type="ordered locus">Hden_2289</name>
</gene>
<dbReference type="SUPFAM" id="SSF49482">
    <property type="entry name" value="Aromatic compound dioxygenase"/>
    <property type="match status" value="1"/>
</dbReference>
<keyword evidence="3" id="KW-1185">Reference proteome</keyword>
<dbReference type="Proteomes" id="UP000002033">
    <property type="component" value="Chromosome"/>
</dbReference>
<dbReference type="Pfam" id="PF00775">
    <property type="entry name" value="Dioxygenase_C"/>
    <property type="match status" value="1"/>
</dbReference>
<evidence type="ECO:0000259" key="1">
    <source>
        <dbReference type="Pfam" id="PF00775"/>
    </source>
</evidence>
<keyword evidence="2" id="KW-0223">Dioxygenase</keyword>
<name>D8JRA1_HYPDA</name>
<dbReference type="PROSITE" id="PS51318">
    <property type="entry name" value="TAT"/>
    <property type="match status" value="1"/>
</dbReference>